<gene>
    <name evidence="1" type="ORF">FRACYDRAFT_189006</name>
</gene>
<sequence length="536" mass="59658">MKFSVHAVAAFLTASHLTNDANNIEAFTTSYRLSGIQQQQQQHQQQSRQQPLFGILDEVMGDDYNLMGSEVLGSDDSGMNNDQVAAYEIFLGDLVFSTNDPRLDIVENYEQATDPEFMDWMEQKAANSKDPEERMALRDLFDMIKDIIRKQEVNRLTQERQEKEAAVAEKERFAIADAEAEAGMQLSNADVLRKAQAIDSTSYASAEDRAEIAKVSFYDQEITPEILMSYEDTLKKLLPPYKAGVTAASIVQTNYDSFDAQCVKVLSARDDEDSIALLEALANEQSKRIGKATEQLKSVLSMGDPMRMEGLIVKMVREGQVDESFLLLLEANETQARDAGAMGPAELMKRLRLRAAEEKDKQASSKEIALIRKLLRADDANDRENILVDAFTPRENLLVQGTPENAAKALEGETPDQDKPMPDVPPPDFINACKAVMLNFGNLSYDDERGDLAARINQIASEAEVVATRIYGKGMSLREQQDLAWEKQTTSIFDLEQMELEAASRGESAPWTNEDADDDMLLPGFDAMGKMKVGGD</sequence>
<dbReference type="KEGG" id="fcy:FRACYDRAFT_189006"/>
<organism evidence="1 2">
    <name type="scientific">Fragilariopsis cylindrus CCMP1102</name>
    <dbReference type="NCBI Taxonomy" id="635003"/>
    <lineage>
        <taxon>Eukaryota</taxon>
        <taxon>Sar</taxon>
        <taxon>Stramenopiles</taxon>
        <taxon>Ochrophyta</taxon>
        <taxon>Bacillariophyta</taxon>
        <taxon>Bacillariophyceae</taxon>
        <taxon>Bacillariophycidae</taxon>
        <taxon>Bacillariales</taxon>
        <taxon>Bacillariaceae</taxon>
        <taxon>Fragilariopsis</taxon>
    </lineage>
</organism>
<keyword evidence="2" id="KW-1185">Reference proteome</keyword>
<dbReference type="EMBL" id="KV784361">
    <property type="protein sequence ID" value="OEU13589.1"/>
    <property type="molecule type" value="Genomic_DNA"/>
</dbReference>
<dbReference type="InParanoid" id="A0A1E7F636"/>
<accession>A0A1E7F636</accession>
<proteinExistence type="predicted"/>
<name>A0A1E7F636_9STRA</name>
<dbReference type="AlphaFoldDB" id="A0A1E7F636"/>
<evidence type="ECO:0000313" key="1">
    <source>
        <dbReference type="EMBL" id="OEU13589.1"/>
    </source>
</evidence>
<reference evidence="1 2" key="1">
    <citation type="submission" date="2016-09" db="EMBL/GenBank/DDBJ databases">
        <title>Extensive genetic diversity and differential bi-allelic expression allows diatom success in the polar Southern Ocean.</title>
        <authorList>
            <consortium name="DOE Joint Genome Institute"/>
            <person name="Mock T."/>
            <person name="Otillar R.P."/>
            <person name="Strauss J."/>
            <person name="Dupont C."/>
            <person name="Frickenhaus S."/>
            <person name="Maumus F."/>
            <person name="Mcmullan M."/>
            <person name="Sanges R."/>
            <person name="Schmutz J."/>
            <person name="Toseland A."/>
            <person name="Valas R."/>
            <person name="Veluchamy A."/>
            <person name="Ward B.J."/>
            <person name="Allen A."/>
            <person name="Barry K."/>
            <person name="Falciatore A."/>
            <person name="Ferrante M."/>
            <person name="Fortunato A.E."/>
            <person name="Gloeckner G."/>
            <person name="Gruber A."/>
            <person name="Hipkin R."/>
            <person name="Janech M."/>
            <person name="Kroth P."/>
            <person name="Leese F."/>
            <person name="Lindquist E."/>
            <person name="Lyon B.R."/>
            <person name="Martin J."/>
            <person name="Mayer C."/>
            <person name="Parker M."/>
            <person name="Quesneville H."/>
            <person name="Raymond J."/>
            <person name="Uhlig C."/>
            <person name="Valentin K.U."/>
            <person name="Worden A.Z."/>
            <person name="Armbrust E.V."/>
            <person name="Bowler C."/>
            <person name="Green B."/>
            <person name="Moulton V."/>
            <person name="Van Oosterhout C."/>
            <person name="Grigoriev I."/>
        </authorList>
    </citation>
    <scope>NUCLEOTIDE SEQUENCE [LARGE SCALE GENOMIC DNA]</scope>
    <source>
        <strain evidence="1 2">CCMP1102</strain>
    </source>
</reference>
<protein>
    <submittedName>
        <fullName evidence="1">Uncharacterized protein</fullName>
    </submittedName>
</protein>
<evidence type="ECO:0000313" key="2">
    <source>
        <dbReference type="Proteomes" id="UP000095751"/>
    </source>
</evidence>
<dbReference type="OrthoDB" id="38728at2759"/>
<dbReference type="Proteomes" id="UP000095751">
    <property type="component" value="Unassembled WGS sequence"/>
</dbReference>